<evidence type="ECO:0000256" key="1">
    <source>
        <dbReference type="ARBA" id="ARBA00009437"/>
    </source>
</evidence>
<dbReference type="PANTHER" id="PTHR30118:SF7">
    <property type="entry name" value="TRANSCRIPTIONAL REGULATOR LYSR FAMILY"/>
    <property type="match status" value="1"/>
</dbReference>
<dbReference type="SUPFAM" id="SSF46785">
    <property type="entry name" value="Winged helix' DNA-binding domain"/>
    <property type="match status" value="1"/>
</dbReference>
<dbReference type="InterPro" id="IPR037402">
    <property type="entry name" value="YidZ_PBP2"/>
</dbReference>
<dbReference type="Pfam" id="PF00126">
    <property type="entry name" value="HTH_1"/>
    <property type="match status" value="1"/>
</dbReference>
<dbReference type="PANTHER" id="PTHR30118">
    <property type="entry name" value="HTH-TYPE TRANSCRIPTIONAL REGULATOR LEUO-RELATED"/>
    <property type="match status" value="1"/>
</dbReference>
<dbReference type="SUPFAM" id="SSF53850">
    <property type="entry name" value="Periplasmic binding protein-like II"/>
    <property type="match status" value="1"/>
</dbReference>
<dbReference type="Proteomes" id="UP000838160">
    <property type="component" value="Unassembled WGS sequence"/>
</dbReference>
<accession>A0ABN8DHC7</accession>
<dbReference type="EMBL" id="CAKLCM010000002">
    <property type="protein sequence ID" value="CAH0525742.1"/>
    <property type="molecule type" value="Genomic_DNA"/>
</dbReference>
<comment type="similarity">
    <text evidence="1">Belongs to the LysR transcriptional regulatory family.</text>
</comment>
<comment type="caution">
    <text evidence="6">The sequence shown here is derived from an EMBL/GenBank/DDBJ whole genome shotgun (WGS) entry which is preliminary data.</text>
</comment>
<evidence type="ECO:0000313" key="7">
    <source>
        <dbReference type="Proteomes" id="UP000838160"/>
    </source>
</evidence>
<dbReference type="InterPro" id="IPR050389">
    <property type="entry name" value="LysR-type_TF"/>
</dbReference>
<dbReference type="Pfam" id="PF03466">
    <property type="entry name" value="LysR_substrate"/>
    <property type="match status" value="1"/>
</dbReference>
<keyword evidence="7" id="KW-1185">Reference proteome</keyword>
<dbReference type="Gene3D" id="3.40.190.10">
    <property type="entry name" value="Periplasmic binding protein-like II"/>
    <property type="match status" value="2"/>
</dbReference>
<evidence type="ECO:0000256" key="4">
    <source>
        <dbReference type="ARBA" id="ARBA00023163"/>
    </source>
</evidence>
<dbReference type="InterPro" id="IPR036388">
    <property type="entry name" value="WH-like_DNA-bd_sf"/>
</dbReference>
<organism evidence="6 7">
    <name type="scientific">Vibrio hippocampi</name>
    <dbReference type="NCBI Taxonomy" id="654686"/>
    <lineage>
        <taxon>Bacteria</taxon>
        <taxon>Pseudomonadati</taxon>
        <taxon>Pseudomonadota</taxon>
        <taxon>Gammaproteobacteria</taxon>
        <taxon>Vibrionales</taxon>
        <taxon>Vibrionaceae</taxon>
        <taxon>Vibrio</taxon>
    </lineage>
</organism>
<dbReference type="PRINTS" id="PR00039">
    <property type="entry name" value="HTHLYSR"/>
</dbReference>
<evidence type="ECO:0000256" key="3">
    <source>
        <dbReference type="ARBA" id="ARBA00023125"/>
    </source>
</evidence>
<evidence type="ECO:0000313" key="6">
    <source>
        <dbReference type="EMBL" id="CAH0525742.1"/>
    </source>
</evidence>
<dbReference type="InterPro" id="IPR000847">
    <property type="entry name" value="LysR_HTH_N"/>
</dbReference>
<evidence type="ECO:0000259" key="5">
    <source>
        <dbReference type="PROSITE" id="PS50931"/>
    </source>
</evidence>
<keyword evidence="3" id="KW-0238">DNA-binding</keyword>
<reference evidence="6" key="1">
    <citation type="submission" date="2021-12" db="EMBL/GenBank/DDBJ databases">
        <authorList>
            <person name="Rodrigo-Torres L."/>
            <person name="Arahal R. D."/>
            <person name="Lucena T."/>
        </authorList>
    </citation>
    <scope>NUCLEOTIDE SEQUENCE</scope>
    <source>
        <strain evidence="6">CECT 8226</strain>
    </source>
</reference>
<protein>
    <submittedName>
        <fullName evidence="6">HTH-type transcriptional regulator YidZ</fullName>
    </submittedName>
</protein>
<keyword evidence="4" id="KW-0804">Transcription</keyword>
<dbReference type="Gene3D" id="1.10.10.10">
    <property type="entry name" value="Winged helix-like DNA-binding domain superfamily/Winged helix DNA-binding domain"/>
    <property type="match status" value="1"/>
</dbReference>
<evidence type="ECO:0000256" key="2">
    <source>
        <dbReference type="ARBA" id="ARBA00023015"/>
    </source>
</evidence>
<keyword evidence="2" id="KW-0805">Transcription regulation</keyword>
<dbReference type="PROSITE" id="PS50931">
    <property type="entry name" value="HTH_LYSR"/>
    <property type="match status" value="1"/>
</dbReference>
<dbReference type="RefSeq" id="WP_237484248.1">
    <property type="nucleotide sequence ID" value="NZ_CAKLCM010000002.1"/>
</dbReference>
<dbReference type="InterPro" id="IPR005119">
    <property type="entry name" value="LysR_subst-bd"/>
</dbReference>
<sequence>MLDIKSLLHSDMNLLICLHVLLEERSVSQAAKRMHLTQSAISKQLTRLRVLFDDPLFERVSKGLLPTPKAVALAPKIHQILVQVEQLAQLDEFIPNDSQRSFHFELVETAYSAIYTQSVITAMKQAPSITLNAQTWNEQSLERLVRREADFGIGMFEYDSRAKHHIATIPKELQYQELFRDHSVCLMHPKHPALQQPWNLDTFVSHRHIHVVTGGVGRWLLMDLLDQQSKSLDKAILVSDMNSAVEMCQHSDLLMCYPYKNVKHLVDNGTLVMKPLPLKLEPGGLFLIWHKHFDQDQGHQWMRQQIIDQSSVIH</sequence>
<feature type="domain" description="HTH lysR-type" evidence="5">
    <location>
        <begin position="12"/>
        <end position="67"/>
    </location>
</feature>
<name>A0ABN8DHC7_9VIBR</name>
<dbReference type="InterPro" id="IPR036390">
    <property type="entry name" value="WH_DNA-bd_sf"/>
</dbReference>
<proteinExistence type="inferred from homology"/>
<gene>
    <name evidence="6" type="primary">yidZ_2</name>
    <name evidence="6" type="ORF">VHP8226_01272</name>
</gene>
<dbReference type="CDD" id="cd08417">
    <property type="entry name" value="PBP2_Nitroaromatics_like"/>
    <property type="match status" value="1"/>
</dbReference>